<evidence type="ECO:0000256" key="1">
    <source>
        <dbReference type="SAM" id="Phobius"/>
    </source>
</evidence>
<dbReference type="GO" id="GO:0016020">
    <property type="term" value="C:membrane"/>
    <property type="evidence" value="ECO:0007669"/>
    <property type="project" value="InterPro"/>
</dbReference>
<feature type="transmembrane region" description="Helical" evidence="1">
    <location>
        <begin position="335"/>
        <end position="355"/>
    </location>
</feature>
<dbReference type="InterPro" id="IPR036734">
    <property type="entry name" value="Neur_chan_lig-bd_sf"/>
</dbReference>
<dbReference type="GO" id="GO:0004888">
    <property type="term" value="F:transmembrane signaling receptor activity"/>
    <property type="evidence" value="ECO:0007669"/>
    <property type="project" value="InterPro"/>
</dbReference>
<feature type="transmembrane region" description="Helical" evidence="1">
    <location>
        <begin position="231"/>
        <end position="251"/>
    </location>
</feature>
<dbReference type="EMBL" id="OBQD01000002">
    <property type="protein sequence ID" value="SOC36111.1"/>
    <property type="molecule type" value="Genomic_DNA"/>
</dbReference>
<dbReference type="Pfam" id="PF02931">
    <property type="entry name" value="Neur_chan_LBD"/>
    <property type="match status" value="1"/>
</dbReference>
<sequence>MTWAIRPLLAIILPGAAFLVALWSAALVQAADLPQGAALPIRVNLAVRLLDVVKISETAGEISASLEYTARWHDRTQRFDPIATGSSRRDFTGDEARRVLKTIWTPRLLIENLINDPRNETTSLSVFSDGAVVLIRHLEADFRIISDLSAFPFDRQTLVFPFVSEAYPADEVVFVVDDRDRELSTFAAALTASDWTATSMRSAMETFYGWNARPFVRASAKIVVERAWPRYFLRIFVPFVAVLTVSLFILWASRTTFSDTIGITYSALLALAALSFTFEGSFPGSMSVNSPIAFMISLGYFYLIFVLLVDLLMTHEKLPGARTNPCLTAEVRAQIRYALPIIFTTVCVCIILRSLA</sequence>
<keyword evidence="1" id="KW-0812">Transmembrane</keyword>
<feature type="transmembrane region" description="Helical" evidence="1">
    <location>
        <begin position="263"/>
        <end position="280"/>
    </location>
</feature>
<dbReference type="SUPFAM" id="SSF63712">
    <property type="entry name" value="Nicotinic receptor ligand binding domain-like"/>
    <property type="match status" value="1"/>
</dbReference>
<dbReference type="GO" id="GO:0005230">
    <property type="term" value="F:extracellular ligand-gated monoatomic ion channel activity"/>
    <property type="evidence" value="ECO:0007669"/>
    <property type="project" value="InterPro"/>
</dbReference>
<dbReference type="RefSeq" id="WP_097136555.1">
    <property type="nucleotide sequence ID" value="NZ_OBQD01000002.1"/>
</dbReference>
<dbReference type="Gene3D" id="2.70.170.10">
    <property type="entry name" value="Neurotransmitter-gated ion-channel ligand-binding domain"/>
    <property type="match status" value="1"/>
</dbReference>
<evidence type="ECO:0000313" key="4">
    <source>
        <dbReference type="Proteomes" id="UP000219167"/>
    </source>
</evidence>
<feature type="transmembrane region" description="Helical" evidence="1">
    <location>
        <begin position="292"/>
        <end position="314"/>
    </location>
</feature>
<keyword evidence="1" id="KW-0472">Membrane</keyword>
<name>A0A285U762_9HYPH</name>
<dbReference type="OrthoDB" id="1326189at2"/>
<dbReference type="InterPro" id="IPR006202">
    <property type="entry name" value="Neur_chan_lig-bd"/>
</dbReference>
<gene>
    <name evidence="3" type="ORF">SAMN05892877_102344</name>
</gene>
<keyword evidence="1" id="KW-1133">Transmembrane helix</keyword>
<dbReference type="Proteomes" id="UP000219167">
    <property type="component" value="Unassembled WGS sequence"/>
</dbReference>
<dbReference type="PANTHER" id="PTHR18945">
    <property type="entry name" value="NEUROTRANSMITTER GATED ION CHANNEL"/>
    <property type="match status" value="1"/>
</dbReference>
<evidence type="ECO:0000313" key="3">
    <source>
        <dbReference type="EMBL" id="SOC36111.1"/>
    </source>
</evidence>
<evidence type="ECO:0000259" key="2">
    <source>
        <dbReference type="Pfam" id="PF02931"/>
    </source>
</evidence>
<keyword evidence="4" id="KW-1185">Reference proteome</keyword>
<proteinExistence type="predicted"/>
<organism evidence="3 4">
    <name type="scientific">Rhizobium subbaraonis</name>
    <dbReference type="NCBI Taxonomy" id="908946"/>
    <lineage>
        <taxon>Bacteria</taxon>
        <taxon>Pseudomonadati</taxon>
        <taxon>Pseudomonadota</taxon>
        <taxon>Alphaproteobacteria</taxon>
        <taxon>Hyphomicrobiales</taxon>
        <taxon>Rhizobiaceae</taxon>
        <taxon>Rhizobium/Agrobacterium group</taxon>
        <taxon>Rhizobium</taxon>
    </lineage>
</organism>
<reference evidence="3 4" key="1">
    <citation type="submission" date="2017-08" db="EMBL/GenBank/DDBJ databases">
        <authorList>
            <person name="de Groot N.N."/>
        </authorList>
    </citation>
    <scope>NUCLEOTIDE SEQUENCE [LARGE SCALE GENOMIC DNA]</scope>
    <source>
        <strain evidence="3 4">JC85</strain>
    </source>
</reference>
<feature type="domain" description="Neurotransmitter-gated ion-channel ligand-binding" evidence="2">
    <location>
        <begin position="39"/>
        <end position="226"/>
    </location>
</feature>
<dbReference type="AlphaFoldDB" id="A0A285U762"/>
<accession>A0A285U762</accession>
<dbReference type="InterPro" id="IPR006201">
    <property type="entry name" value="Neur_channel"/>
</dbReference>
<protein>
    <submittedName>
        <fullName evidence="3">Neurotransmitter-gated ion-channel</fullName>
    </submittedName>
</protein>